<dbReference type="GO" id="GO:0003735">
    <property type="term" value="F:structural constituent of ribosome"/>
    <property type="evidence" value="ECO:0007669"/>
    <property type="project" value="TreeGrafter"/>
</dbReference>
<evidence type="ECO:0000256" key="4">
    <source>
        <dbReference type="ARBA" id="ARBA00022980"/>
    </source>
</evidence>
<evidence type="ECO:0000256" key="6">
    <source>
        <dbReference type="SAM" id="MobiDB-lite"/>
    </source>
</evidence>
<feature type="compositionally biased region" description="Basic and acidic residues" evidence="6">
    <location>
        <begin position="112"/>
        <end position="122"/>
    </location>
</feature>
<dbReference type="EMBL" id="HBFR01028914">
    <property type="protein sequence ID" value="CAD8893810.1"/>
    <property type="molecule type" value="Transcribed_RNA"/>
</dbReference>
<evidence type="ECO:0000256" key="1">
    <source>
        <dbReference type="ARBA" id="ARBA00004496"/>
    </source>
</evidence>
<dbReference type="Pfam" id="PF03501">
    <property type="entry name" value="S10_plectin"/>
    <property type="match status" value="1"/>
</dbReference>
<dbReference type="PANTHER" id="PTHR12146">
    <property type="entry name" value="40S RIBOSOMAL PROTEIN S10"/>
    <property type="match status" value="1"/>
</dbReference>
<protein>
    <recommendedName>
        <fullName evidence="7">Plectin/eS10 N-terminal domain-containing protein</fullName>
    </recommendedName>
</protein>
<evidence type="ECO:0000256" key="2">
    <source>
        <dbReference type="ARBA" id="ARBA00007278"/>
    </source>
</evidence>
<evidence type="ECO:0000256" key="3">
    <source>
        <dbReference type="ARBA" id="ARBA00022490"/>
    </source>
</evidence>
<evidence type="ECO:0000256" key="5">
    <source>
        <dbReference type="ARBA" id="ARBA00023274"/>
    </source>
</evidence>
<proteinExistence type="inferred from homology"/>
<keyword evidence="4" id="KW-0689">Ribosomal protein</keyword>
<dbReference type="EMBL" id="HBFR01028913">
    <property type="protein sequence ID" value="CAD8893809.1"/>
    <property type="molecule type" value="Transcribed_RNA"/>
</dbReference>
<reference evidence="8" key="1">
    <citation type="submission" date="2021-01" db="EMBL/GenBank/DDBJ databases">
        <authorList>
            <person name="Corre E."/>
            <person name="Pelletier E."/>
            <person name="Niang G."/>
            <person name="Scheremetjew M."/>
            <person name="Finn R."/>
            <person name="Kale V."/>
            <person name="Holt S."/>
            <person name="Cochrane G."/>
            <person name="Meng A."/>
            <person name="Brown T."/>
            <person name="Cohen L."/>
        </authorList>
    </citation>
    <scope>NUCLEOTIDE SEQUENCE</scope>
    <source>
        <strain evidence="8">308</strain>
    </source>
</reference>
<comment type="subcellular location">
    <subcellularLocation>
        <location evidence="1">Cytoplasm</location>
    </subcellularLocation>
</comment>
<comment type="similarity">
    <text evidence="2">Belongs to the eukaryotic ribosomal protein eS10 family.</text>
</comment>
<dbReference type="InterPro" id="IPR036388">
    <property type="entry name" value="WH-like_DNA-bd_sf"/>
</dbReference>
<dbReference type="InterPro" id="IPR005326">
    <property type="entry name" value="Plectin_eS10_N"/>
</dbReference>
<gene>
    <name evidence="8" type="ORF">CHYS00102_LOCUS21021</name>
    <name evidence="9" type="ORF">CHYS00102_LOCUS21022</name>
</gene>
<evidence type="ECO:0000313" key="9">
    <source>
        <dbReference type="EMBL" id="CAD8893810.1"/>
    </source>
</evidence>
<dbReference type="GO" id="GO:0003723">
    <property type="term" value="F:RNA binding"/>
    <property type="evidence" value="ECO:0007669"/>
    <property type="project" value="TreeGrafter"/>
</dbReference>
<dbReference type="InterPro" id="IPR037447">
    <property type="entry name" value="Ribosomal_eS10"/>
</dbReference>
<dbReference type="Gene3D" id="1.10.10.10">
    <property type="entry name" value="Winged helix-like DNA-binding domain superfamily/Winged helix DNA-binding domain"/>
    <property type="match status" value="1"/>
</dbReference>
<dbReference type="AlphaFoldDB" id="A0A6U5J4G2"/>
<dbReference type="PANTHER" id="PTHR12146:SF0">
    <property type="entry name" value="RIBOSOMAL PROTEIN S10"/>
    <property type="match status" value="1"/>
</dbReference>
<keyword evidence="3" id="KW-0963">Cytoplasm</keyword>
<organism evidence="8">
    <name type="scientific">Corethron hystrix</name>
    <dbReference type="NCBI Taxonomy" id="216773"/>
    <lineage>
        <taxon>Eukaryota</taxon>
        <taxon>Sar</taxon>
        <taxon>Stramenopiles</taxon>
        <taxon>Ochrophyta</taxon>
        <taxon>Bacillariophyta</taxon>
        <taxon>Coscinodiscophyceae</taxon>
        <taxon>Corethrophycidae</taxon>
        <taxon>Corethrales</taxon>
        <taxon>Corethraceae</taxon>
        <taxon>Corethron</taxon>
    </lineage>
</organism>
<feature type="region of interest" description="Disordered" evidence="6">
    <location>
        <begin position="99"/>
        <end position="132"/>
    </location>
</feature>
<name>A0A6U5J4G2_9STRA</name>
<feature type="domain" description="Plectin/eS10 N-terminal" evidence="7">
    <location>
        <begin position="3"/>
        <end position="93"/>
    </location>
</feature>
<keyword evidence="5" id="KW-0687">Ribonucleoprotein</keyword>
<evidence type="ECO:0000313" key="8">
    <source>
        <dbReference type="EMBL" id="CAD8893809.1"/>
    </source>
</evidence>
<evidence type="ECO:0000259" key="7">
    <source>
        <dbReference type="Pfam" id="PF03501"/>
    </source>
</evidence>
<dbReference type="GO" id="GO:0022627">
    <property type="term" value="C:cytosolic small ribosomal subunit"/>
    <property type="evidence" value="ECO:0007669"/>
    <property type="project" value="TreeGrafter"/>
</dbReference>
<accession>A0A6U5J4G2</accession>
<sequence>MFIPKSHRVAVFSYLFKEGVLVFKKDPTQTHHPAIPDVTNLEVMMLAKSLTSRGFVRQTFSWQHTYCYLTEAGMAYLRRYLALPESVLPATHVVTARRPVREGGEGMGGRTGRKEQEEERLVRRGLGRGGGL</sequence>